<proteinExistence type="predicted"/>
<keyword evidence="2" id="KW-1185">Reference proteome</keyword>
<dbReference type="EMBL" id="BLXT01005122">
    <property type="protein sequence ID" value="GFO19968.1"/>
    <property type="molecule type" value="Genomic_DNA"/>
</dbReference>
<evidence type="ECO:0000313" key="2">
    <source>
        <dbReference type="Proteomes" id="UP000735302"/>
    </source>
</evidence>
<accession>A0AAV4BLC5</accession>
<name>A0AAV4BLC5_9GAST</name>
<organism evidence="1 2">
    <name type="scientific">Plakobranchus ocellatus</name>
    <dbReference type="NCBI Taxonomy" id="259542"/>
    <lineage>
        <taxon>Eukaryota</taxon>
        <taxon>Metazoa</taxon>
        <taxon>Spiralia</taxon>
        <taxon>Lophotrochozoa</taxon>
        <taxon>Mollusca</taxon>
        <taxon>Gastropoda</taxon>
        <taxon>Heterobranchia</taxon>
        <taxon>Euthyneura</taxon>
        <taxon>Panpulmonata</taxon>
        <taxon>Sacoglossa</taxon>
        <taxon>Placobranchoidea</taxon>
        <taxon>Plakobranchidae</taxon>
        <taxon>Plakobranchus</taxon>
    </lineage>
</organism>
<sequence length="134" mass="15928">MCPWFEARTSRKFRQNEGQNQGRELCCLRLLTLKSDYSRECGIVCWRLLGDLSLALTRAVINAFTSLYLARGFLDLKLNILMFTDEFTMVKLQVVWRLDYPLLPSLLRQTCPVDYWMIEKKKEKEMKRTKNRIP</sequence>
<comment type="caution">
    <text evidence="1">The sequence shown here is derived from an EMBL/GenBank/DDBJ whole genome shotgun (WGS) entry which is preliminary data.</text>
</comment>
<protein>
    <submittedName>
        <fullName evidence="1">Uncharacterized protein</fullName>
    </submittedName>
</protein>
<gene>
    <name evidence="1" type="ORF">PoB_004647300</name>
</gene>
<reference evidence="1 2" key="1">
    <citation type="journal article" date="2021" name="Elife">
        <title>Chloroplast acquisition without the gene transfer in kleptoplastic sea slugs, Plakobranchus ocellatus.</title>
        <authorList>
            <person name="Maeda T."/>
            <person name="Takahashi S."/>
            <person name="Yoshida T."/>
            <person name="Shimamura S."/>
            <person name="Takaki Y."/>
            <person name="Nagai Y."/>
            <person name="Toyoda A."/>
            <person name="Suzuki Y."/>
            <person name="Arimoto A."/>
            <person name="Ishii H."/>
            <person name="Satoh N."/>
            <person name="Nishiyama T."/>
            <person name="Hasebe M."/>
            <person name="Maruyama T."/>
            <person name="Minagawa J."/>
            <person name="Obokata J."/>
            <person name="Shigenobu S."/>
        </authorList>
    </citation>
    <scope>NUCLEOTIDE SEQUENCE [LARGE SCALE GENOMIC DNA]</scope>
</reference>
<dbReference type="AlphaFoldDB" id="A0AAV4BLC5"/>
<evidence type="ECO:0000313" key="1">
    <source>
        <dbReference type="EMBL" id="GFO19968.1"/>
    </source>
</evidence>
<dbReference type="Proteomes" id="UP000735302">
    <property type="component" value="Unassembled WGS sequence"/>
</dbReference>